<name>A0ACB9K767_9ASTR</name>
<accession>A0ACB9K767</accession>
<dbReference type="Proteomes" id="UP001056120">
    <property type="component" value="Linkage Group LG01"/>
</dbReference>
<reference evidence="2" key="1">
    <citation type="journal article" date="2022" name="Mol. Ecol. Resour.">
        <title>The genomes of chicory, endive, great burdock and yacon provide insights into Asteraceae palaeo-polyploidization history and plant inulin production.</title>
        <authorList>
            <person name="Fan W."/>
            <person name="Wang S."/>
            <person name="Wang H."/>
            <person name="Wang A."/>
            <person name="Jiang F."/>
            <person name="Liu H."/>
            <person name="Zhao H."/>
            <person name="Xu D."/>
            <person name="Zhang Y."/>
        </authorList>
    </citation>
    <scope>NUCLEOTIDE SEQUENCE [LARGE SCALE GENOMIC DNA]</scope>
    <source>
        <strain evidence="2">cv. Yunnan</strain>
    </source>
</reference>
<proteinExistence type="predicted"/>
<evidence type="ECO:0000313" key="1">
    <source>
        <dbReference type="EMBL" id="KAI3828035.1"/>
    </source>
</evidence>
<keyword evidence="2" id="KW-1185">Reference proteome</keyword>
<comment type="caution">
    <text evidence="1">The sequence shown here is derived from an EMBL/GenBank/DDBJ whole genome shotgun (WGS) entry which is preliminary data.</text>
</comment>
<sequence>MANRRNRETICNLQEDVDEDYHSESIFQSSRRLTVLRRRHRRQSVVQHENPSPVAQPENPPPIVEQEIPLVVEPENADDDSDLE</sequence>
<reference evidence="1 2" key="2">
    <citation type="journal article" date="2022" name="Mol. Ecol. Resour.">
        <title>The genomes of chicory, endive, great burdock and yacon provide insights into Asteraceae paleo-polyploidization history and plant inulin production.</title>
        <authorList>
            <person name="Fan W."/>
            <person name="Wang S."/>
            <person name="Wang H."/>
            <person name="Wang A."/>
            <person name="Jiang F."/>
            <person name="Liu H."/>
            <person name="Zhao H."/>
            <person name="Xu D."/>
            <person name="Zhang Y."/>
        </authorList>
    </citation>
    <scope>NUCLEOTIDE SEQUENCE [LARGE SCALE GENOMIC DNA]</scope>
    <source>
        <strain evidence="2">cv. Yunnan</strain>
        <tissue evidence="1">Leaves</tissue>
    </source>
</reference>
<protein>
    <submittedName>
        <fullName evidence="1">Uncharacterized protein</fullName>
    </submittedName>
</protein>
<evidence type="ECO:0000313" key="2">
    <source>
        <dbReference type="Proteomes" id="UP001056120"/>
    </source>
</evidence>
<gene>
    <name evidence="1" type="ORF">L1987_02129</name>
</gene>
<dbReference type="EMBL" id="CM042018">
    <property type="protein sequence ID" value="KAI3828035.1"/>
    <property type="molecule type" value="Genomic_DNA"/>
</dbReference>
<organism evidence="1 2">
    <name type="scientific">Smallanthus sonchifolius</name>
    <dbReference type="NCBI Taxonomy" id="185202"/>
    <lineage>
        <taxon>Eukaryota</taxon>
        <taxon>Viridiplantae</taxon>
        <taxon>Streptophyta</taxon>
        <taxon>Embryophyta</taxon>
        <taxon>Tracheophyta</taxon>
        <taxon>Spermatophyta</taxon>
        <taxon>Magnoliopsida</taxon>
        <taxon>eudicotyledons</taxon>
        <taxon>Gunneridae</taxon>
        <taxon>Pentapetalae</taxon>
        <taxon>asterids</taxon>
        <taxon>campanulids</taxon>
        <taxon>Asterales</taxon>
        <taxon>Asteraceae</taxon>
        <taxon>Asteroideae</taxon>
        <taxon>Heliantheae alliance</taxon>
        <taxon>Millerieae</taxon>
        <taxon>Smallanthus</taxon>
    </lineage>
</organism>